<evidence type="ECO:0000313" key="3">
    <source>
        <dbReference type="EMBL" id="RDW62752.1"/>
    </source>
</evidence>
<feature type="compositionally biased region" description="Basic and acidic residues" evidence="1">
    <location>
        <begin position="327"/>
        <end position="340"/>
    </location>
</feature>
<dbReference type="EMBL" id="PDLN01000017">
    <property type="protein sequence ID" value="RDW62752.1"/>
    <property type="molecule type" value="Genomic_DNA"/>
</dbReference>
<feature type="region of interest" description="Disordered" evidence="1">
    <location>
        <begin position="302"/>
        <end position="387"/>
    </location>
</feature>
<protein>
    <recommendedName>
        <fullName evidence="2">DUF2293 domain-containing protein</fullName>
    </recommendedName>
</protein>
<keyword evidence="4" id="KW-1185">Reference proteome</keyword>
<evidence type="ECO:0000256" key="1">
    <source>
        <dbReference type="SAM" id="MobiDB-lite"/>
    </source>
</evidence>
<organism evidence="3 4">
    <name type="scientific">Coleophoma crateriformis</name>
    <dbReference type="NCBI Taxonomy" id="565419"/>
    <lineage>
        <taxon>Eukaryota</taxon>
        <taxon>Fungi</taxon>
        <taxon>Dikarya</taxon>
        <taxon>Ascomycota</taxon>
        <taxon>Pezizomycotina</taxon>
        <taxon>Leotiomycetes</taxon>
        <taxon>Helotiales</taxon>
        <taxon>Dermateaceae</taxon>
        <taxon>Coleophoma</taxon>
    </lineage>
</organism>
<comment type="caution">
    <text evidence="3">The sequence shown here is derived from an EMBL/GenBank/DDBJ whole genome shotgun (WGS) entry which is preliminary data.</text>
</comment>
<dbReference type="InterPro" id="IPR018744">
    <property type="entry name" value="DUF2293"/>
</dbReference>
<reference evidence="3 4" key="1">
    <citation type="journal article" date="2018" name="IMA Fungus">
        <title>IMA Genome-F 9: Draft genome sequence of Annulohypoxylon stygium, Aspergillus mulundensis, Berkeleyomyces basicola (syn. Thielaviopsis basicola), Ceratocystis smalleyi, two Cercospora beticola strains, Coleophoma cylindrospora, Fusarium fracticaudum, Phialophora cf. hyalina, and Morchella septimelata.</title>
        <authorList>
            <person name="Wingfield B.D."/>
            <person name="Bills G.F."/>
            <person name="Dong Y."/>
            <person name="Huang W."/>
            <person name="Nel W.J."/>
            <person name="Swalarsk-Parry B.S."/>
            <person name="Vaghefi N."/>
            <person name="Wilken P.M."/>
            <person name="An Z."/>
            <person name="de Beer Z.W."/>
            <person name="De Vos L."/>
            <person name="Chen L."/>
            <person name="Duong T.A."/>
            <person name="Gao Y."/>
            <person name="Hammerbacher A."/>
            <person name="Kikkert J.R."/>
            <person name="Li Y."/>
            <person name="Li H."/>
            <person name="Li K."/>
            <person name="Li Q."/>
            <person name="Liu X."/>
            <person name="Ma X."/>
            <person name="Naidoo K."/>
            <person name="Pethybridge S.J."/>
            <person name="Sun J."/>
            <person name="Steenkamp E.T."/>
            <person name="van der Nest M.A."/>
            <person name="van Wyk S."/>
            <person name="Wingfield M.J."/>
            <person name="Xiong C."/>
            <person name="Yue Q."/>
            <person name="Zhang X."/>
        </authorList>
    </citation>
    <scope>NUCLEOTIDE SEQUENCE [LARGE SCALE GENOMIC DNA]</scope>
    <source>
        <strain evidence="3 4">BP5796</strain>
    </source>
</reference>
<sequence>MVGSKKKEKARNLALSAADGKKKVTIRRRPDVRSAKEKHKHFQRRGYDKKTWAQLPPVPSGLVARLEAPKIKSKHQSYFEFAENTEKKKKLETTVTTAKEPPPGFEFIPIGDPTLSNACKELSREQGALVFIVSSKSEDGSGVYDHVDRIGYHFRESIVEEARELVGQNVSRRNNWNVEAIPESQEEINKQTDAAIRDIFPRIPNTDRQQIIEHGFQKGKKFQGREMIGLQPGIPLARRVQLAVLAHIRHTHTRYDMLLRETTWENARRAVEPVCLDFILKWRGDEETGRDQMDEILREVVVITDSENDNSEGEEDDGSTDEEGEVSDSRSQERLSRPESTDSALAVPSTVLADIPQDQRGFAQVTGRRLRHRATRDRPAAAEKKAQRGFARYQAAYEGAMSRRQGGTGYETIPMEAHPRTAPPHLAYHSNIGHSGMHRQEPHVAERFHEIPNNPRPPYYHSAQASPGVLIRRDDGFNRPPSERPVYHAEPRPLGSPSYQIPEERLPVMVRGTPPRHGLQDMLVRSVETPSSDVMVASPRSNGELVYRSLTQTHDSYQRHGVEGRRVSPPRRQIIVLDDDSPQVKRRRVIEDDHGQFRPMPSREQDHYLNIGYGQEPASRREVFRAREPVPSYYSGAQSQSQRQLDHQPYHGHVNENIRPRTGAIDDHSYLPVQPDYGSGSHMHRPSFFEHEPVMRSHPRPVIAEPFIDRFSQARLEPFPKDDFPVALHTRSQPLSFSPSYDERQQVQYVDSRSRPLFEQRHHHEERYPGREQLGHHGRSDQPRQIIVLE</sequence>
<proteinExistence type="predicted"/>
<accession>A0A3D8QLR9</accession>
<feature type="compositionally biased region" description="Basic and acidic residues" evidence="1">
    <location>
        <begin position="753"/>
        <end position="782"/>
    </location>
</feature>
<dbReference type="PANTHER" id="PTHR38113">
    <property type="match status" value="1"/>
</dbReference>
<dbReference type="Proteomes" id="UP000256328">
    <property type="component" value="Unassembled WGS sequence"/>
</dbReference>
<feature type="domain" description="DUF2293" evidence="2">
    <location>
        <begin position="195"/>
        <end position="283"/>
    </location>
</feature>
<evidence type="ECO:0000259" key="2">
    <source>
        <dbReference type="Pfam" id="PF10056"/>
    </source>
</evidence>
<dbReference type="OrthoDB" id="5288828at2759"/>
<gene>
    <name evidence="3" type="ORF">BP5796_11054</name>
</gene>
<feature type="region of interest" description="Disordered" evidence="1">
    <location>
        <begin position="1"/>
        <end position="47"/>
    </location>
</feature>
<feature type="region of interest" description="Disordered" evidence="1">
    <location>
        <begin position="753"/>
        <end position="790"/>
    </location>
</feature>
<feature type="compositionally biased region" description="Acidic residues" evidence="1">
    <location>
        <begin position="306"/>
        <end position="326"/>
    </location>
</feature>
<name>A0A3D8QLR9_9HELO</name>
<evidence type="ECO:0000313" key="4">
    <source>
        <dbReference type="Proteomes" id="UP000256328"/>
    </source>
</evidence>
<feature type="compositionally biased region" description="Basic and acidic residues" evidence="1">
    <location>
        <begin position="376"/>
        <end position="386"/>
    </location>
</feature>
<dbReference type="AlphaFoldDB" id="A0A3D8QLR9"/>
<dbReference type="Pfam" id="PF10056">
    <property type="entry name" value="DUF2293"/>
    <property type="match status" value="1"/>
</dbReference>
<dbReference type="PANTHER" id="PTHR38113:SF1">
    <property type="entry name" value="DUF2293 DOMAIN-CONTAINING PROTEIN"/>
    <property type="match status" value="1"/>
</dbReference>